<feature type="signal peptide" evidence="3">
    <location>
        <begin position="1"/>
        <end position="31"/>
    </location>
</feature>
<dbReference type="Proteomes" id="UP000318416">
    <property type="component" value="Unassembled WGS sequence"/>
</dbReference>
<comment type="caution">
    <text evidence="5">The sequence shown here is derived from an EMBL/GenBank/DDBJ whole genome shotgun (WGS) entry which is preliminary data.</text>
</comment>
<protein>
    <submittedName>
        <fullName evidence="5">Trypsin-like peptidase</fullName>
    </submittedName>
</protein>
<feature type="chain" id="PRO_5039467014" evidence="3">
    <location>
        <begin position="32"/>
        <end position="311"/>
    </location>
</feature>
<dbReference type="GO" id="GO:0006508">
    <property type="term" value="P:proteolysis"/>
    <property type="evidence" value="ECO:0007669"/>
    <property type="project" value="InterPro"/>
</dbReference>
<dbReference type="PROSITE" id="PS00134">
    <property type="entry name" value="TRYPSIN_HIS"/>
    <property type="match status" value="1"/>
</dbReference>
<dbReference type="PROSITE" id="PS50240">
    <property type="entry name" value="TRYPSIN_DOM"/>
    <property type="match status" value="1"/>
</dbReference>
<evidence type="ECO:0000256" key="3">
    <source>
        <dbReference type="SAM" id="SignalP"/>
    </source>
</evidence>
<feature type="domain" description="Peptidase S1" evidence="4">
    <location>
        <begin position="81"/>
        <end position="301"/>
    </location>
</feature>
<dbReference type="InterPro" id="IPR050966">
    <property type="entry name" value="Glutamyl_endopeptidase"/>
</dbReference>
<dbReference type="PANTHER" id="PTHR15462">
    <property type="entry name" value="SERINE PROTEASE"/>
    <property type="match status" value="1"/>
</dbReference>
<dbReference type="EMBL" id="VIVR01000001">
    <property type="protein sequence ID" value="TWE19493.1"/>
    <property type="molecule type" value="Genomic_DNA"/>
</dbReference>
<feature type="compositionally biased region" description="Low complexity" evidence="2">
    <location>
        <begin position="48"/>
        <end position="72"/>
    </location>
</feature>
<name>A0A561EV59_9ACTN</name>
<dbReference type="InterPro" id="IPR043504">
    <property type="entry name" value="Peptidase_S1_PA_chymotrypsin"/>
</dbReference>
<organism evidence="5 6">
    <name type="scientific">Kitasatospora atroaurantiaca</name>
    <dbReference type="NCBI Taxonomy" id="285545"/>
    <lineage>
        <taxon>Bacteria</taxon>
        <taxon>Bacillati</taxon>
        <taxon>Actinomycetota</taxon>
        <taxon>Actinomycetes</taxon>
        <taxon>Kitasatosporales</taxon>
        <taxon>Streptomycetaceae</taxon>
        <taxon>Kitasatospora</taxon>
    </lineage>
</organism>
<sequence length="311" mass="31961">MSRHRKARGQMYRRPVALTSLLALGMAAAIAGVSTLTSEATAFNDHTSASAAAPSSSPAPSASASPSPSSAPTTDSKEVVSSGGSSDNTSVLVAPAALGTTATAPSTPESNRVGALFSGSISAGNHFCTASVLHSSTKNLILTAAHCVSGTDGVKFVPGYRDGKAPYGSWQVTKVYTTTGWSTDTDEDEDFAILQVARDDGRDIEDVVGGNTLGLKASYTTVVRLYGVPDDSESPILCTNVTTRQDTNQRRIDCPSYSGGTSGGPWIDTGTGQVIGVIGGYQEGGNTDDTSYSAYFDSTIGTLYKQAVADS</sequence>
<dbReference type="InterPro" id="IPR009003">
    <property type="entry name" value="Peptidase_S1_PA"/>
</dbReference>
<dbReference type="Gene3D" id="2.40.10.10">
    <property type="entry name" value="Trypsin-like serine proteases"/>
    <property type="match status" value="2"/>
</dbReference>
<gene>
    <name evidence="5" type="ORF">FB465_4610</name>
</gene>
<evidence type="ECO:0000313" key="6">
    <source>
        <dbReference type="Proteomes" id="UP000318416"/>
    </source>
</evidence>
<accession>A0A561EV59</accession>
<reference evidence="5 6" key="1">
    <citation type="submission" date="2019-06" db="EMBL/GenBank/DDBJ databases">
        <title>Sequencing the genomes of 1000 actinobacteria strains.</title>
        <authorList>
            <person name="Klenk H.-P."/>
        </authorList>
    </citation>
    <scope>NUCLEOTIDE SEQUENCE [LARGE SCALE GENOMIC DNA]</scope>
    <source>
        <strain evidence="5 6">DSM 41649</strain>
    </source>
</reference>
<dbReference type="InterPro" id="IPR001254">
    <property type="entry name" value="Trypsin_dom"/>
</dbReference>
<keyword evidence="6" id="KW-1185">Reference proteome</keyword>
<evidence type="ECO:0000256" key="1">
    <source>
        <dbReference type="ARBA" id="ARBA00022729"/>
    </source>
</evidence>
<feature type="region of interest" description="Disordered" evidence="2">
    <location>
        <begin position="47"/>
        <end position="88"/>
    </location>
</feature>
<evidence type="ECO:0000256" key="2">
    <source>
        <dbReference type="SAM" id="MobiDB-lite"/>
    </source>
</evidence>
<dbReference type="Pfam" id="PF13365">
    <property type="entry name" value="Trypsin_2"/>
    <property type="match status" value="1"/>
</dbReference>
<dbReference type="InterPro" id="IPR018114">
    <property type="entry name" value="TRYPSIN_HIS"/>
</dbReference>
<dbReference type="GO" id="GO:0004252">
    <property type="term" value="F:serine-type endopeptidase activity"/>
    <property type="evidence" value="ECO:0007669"/>
    <property type="project" value="InterPro"/>
</dbReference>
<evidence type="ECO:0000259" key="4">
    <source>
        <dbReference type="PROSITE" id="PS50240"/>
    </source>
</evidence>
<dbReference type="SUPFAM" id="SSF50494">
    <property type="entry name" value="Trypsin-like serine proteases"/>
    <property type="match status" value="1"/>
</dbReference>
<dbReference type="AlphaFoldDB" id="A0A561EV59"/>
<proteinExistence type="predicted"/>
<evidence type="ECO:0000313" key="5">
    <source>
        <dbReference type="EMBL" id="TWE19493.1"/>
    </source>
</evidence>
<keyword evidence="1 3" id="KW-0732">Signal</keyword>